<dbReference type="Proteomes" id="UP001627154">
    <property type="component" value="Unassembled WGS sequence"/>
</dbReference>
<sequence length="881" mass="101488">MDESENRYLKMGFKRLDELLVAGYYRPYEAKSISESRRSRLRARRLYDREEHNADMHVEMLRLLSCAACQAPAESEELALAYRDRSILLMHLQRYKEAFMDLDKLMDLPLSDEDGALTICRKTECEAELGLWTARITCQGMQFLLATSDLDERITYQIQARLALALVKLHGGRIQASDRDKAKVDLPNPEIITEHQSDEIPNASSCRINHNPAAGSYRYGRHLVTTRNVLPGEIFYCGRAYVVVPSEAAQHLNCWHCLRFAWHGVPCDHCSQVIYCTYECRESAWQLFHRIECPIIGRTVRFIDLARTSKLMALRMLIKAMLEVDGHLETLKKHCREIDKQRDRRTRGFTDGMFLPNHRSCYSLLANVDGRDDEVREAIATETAAILYHIAKYTDLFPAFEADIKKLQLNEDAMFVARLLSHFQHVVKTNATMYAETKFASTYSWEWQNNGDEADSTATYLDPAMSLINHSCFPNVARCETKDGKNILYALRPIAEGEQLFECYGPTYSECEKKYRDNLLSQSNFTCRCIACEDDWPIYAYMQHYGMSYSTKSPAEMSATENAMKLVDRYYDDLKEDEFVHDPRALKDIAYAIYLVIMFTELPNWRLEYLMATFITAFDELYSYVLEVPNTCHLSDIKPRIKFIPSDDEEEEESARRGCCVDDPSWRENKRKKHCAPGDSSRVRFRCFCFSLVLSSALSSWTSISAGVMPIRLPEQHPHHPRRQDQHKHDKRKRSTSSTSSSSSSSRHPADDSSTLALALALFRAVYKSDKSHSCSASPTGRVRKCRQQCRVCLARTDTSSYTPRRTPAHVYARAIYMCQRTSINASLQLVMRIISVVQHQHHSGDTIFDDETIFSLKNRIRVSLLHGYKFKARILHLTQD</sequence>
<keyword evidence="5 7" id="KW-0863">Zinc-finger</keyword>
<evidence type="ECO:0000256" key="1">
    <source>
        <dbReference type="ARBA" id="ARBA00022603"/>
    </source>
</evidence>
<feature type="region of interest" description="Disordered" evidence="8">
    <location>
        <begin position="713"/>
        <end position="752"/>
    </location>
</feature>
<evidence type="ECO:0000256" key="8">
    <source>
        <dbReference type="SAM" id="MobiDB-lite"/>
    </source>
</evidence>
<dbReference type="PANTHER" id="PTHR46165">
    <property type="entry name" value="SET AND MYND DOMAIN-CONTAINING PROTEIN 4"/>
    <property type="match status" value="1"/>
</dbReference>
<dbReference type="Gene3D" id="1.10.220.160">
    <property type="match status" value="1"/>
</dbReference>
<evidence type="ECO:0000313" key="11">
    <source>
        <dbReference type="EMBL" id="KAL3399271.1"/>
    </source>
</evidence>
<dbReference type="Gene3D" id="2.170.270.10">
    <property type="entry name" value="SET domain"/>
    <property type="match status" value="2"/>
</dbReference>
<dbReference type="Pfam" id="PF01753">
    <property type="entry name" value="zf-MYND"/>
    <property type="match status" value="1"/>
</dbReference>
<protein>
    <recommendedName>
        <fullName evidence="13">SET and MYND domain-containing protein 4</fullName>
    </recommendedName>
</protein>
<dbReference type="PROSITE" id="PS50280">
    <property type="entry name" value="SET"/>
    <property type="match status" value="1"/>
</dbReference>
<keyword evidence="4" id="KW-0479">Metal-binding</keyword>
<dbReference type="Pfam" id="PF00856">
    <property type="entry name" value="SET"/>
    <property type="match status" value="1"/>
</dbReference>
<reference evidence="11 12" key="1">
    <citation type="journal article" date="2024" name="bioRxiv">
        <title>A reference genome for Trichogramma kaykai: A tiny desert-dwelling parasitoid wasp with competing sex-ratio distorters.</title>
        <authorList>
            <person name="Culotta J."/>
            <person name="Lindsey A.R."/>
        </authorList>
    </citation>
    <scope>NUCLEOTIDE SEQUENCE [LARGE SCALE GENOMIC DNA]</scope>
    <source>
        <strain evidence="11 12">KSX58</strain>
    </source>
</reference>
<dbReference type="SUPFAM" id="SSF82199">
    <property type="entry name" value="SET domain"/>
    <property type="match status" value="1"/>
</dbReference>
<dbReference type="GO" id="GO:0032259">
    <property type="term" value="P:methylation"/>
    <property type="evidence" value="ECO:0007669"/>
    <property type="project" value="UniProtKB-KW"/>
</dbReference>
<evidence type="ECO:0000256" key="4">
    <source>
        <dbReference type="ARBA" id="ARBA00022723"/>
    </source>
</evidence>
<evidence type="ECO:0000256" key="2">
    <source>
        <dbReference type="ARBA" id="ARBA00022679"/>
    </source>
</evidence>
<dbReference type="Gene3D" id="6.10.140.2220">
    <property type="match status" value="1"/>
</dbReference>
<organism evidence="11 12">
    <name type="scientific">Trichogramma kaykai</name>
    <dbReference type="NCBI Taxonomy" id="54128"/>
    <lineage>
        <taxon>Eukaryota</taxon>
        <taxon>Metazoa</taxon>
        <taxon>Ecdysozoa</taxon>
        <taxon>Arthropoda</taxon>
        <taxon>Hexapoda</taxon>
        <taxon>Insecta</taxon>
        <taxon>Pterygota</taxon>
        <taxon>Neoptera</taxon>
        <taxon>Endopterygota</taxon>
        <taxon>Hymenoptera</taxon>
        <taxon>Apocrita</taxon>
        <taxon>Proctotrupomorpha</taxon>
        <taxon>Chalcidoidea</taxon>
        <taxon>Trichogrammatidae</taxon>
        <taxon>Trichogramma</taxon>
    </lineage>
</organism>
<evidence type="ECO:0000256" key="7">
    <source>
        <dbReference type="PROSITE-ProRule" id="PRU00134"/>
    </source>
</evidence>
<accession>A0ABD2X1L1</accession>
<dbReference type="InterPro" id="IPR001214">
    <property type="entry name" value="SET_dom"/>
</dbReference>
<keyword evidence="3" id="KW-0949">S-adenosyl-L-methionine</keyword>
<dbReference type="InterPro" id="IPR052097">
    <property type="entry name" value="SET-MYND_domain_protein"/>
</dbReference>
<dbReference type="SUPFAM" id="SSF144232">
    <property type="entry name" value="HIT/MYND zinc finger-like"/>
    <property type="match status" value="1"/>
</dbReference>
<dbReference type="GO" id="GO:0008270">
    <property type="term" value="F:zinc ion binding"/>
    <property type="evidence" value="ECO:0007669"/>
    <property type="project" value="UniProtKB-KW"/>
</dbReference>
<dbReference type="GO" id="GO:0008757">
    <property type="term" value="F:S-adenosylmethionine-dependent methyltransferase activity"/>
    <property type="evidence" value="ECO:0007669"/>
    <property type="project" value="UniProtKB-ARBA"/>
</dbReference>
<keyword evidence="12" id="KW-1185">Reference proteome</keyword>
<name>A0ABD2X1L1_9HYME</name>
<keyword evidence="6" id="KW-0862">Zinc</keyword>
<dbReference type="AlphaFoldDB" id="A0ABD2X1L1"/>
<evidence type="ECO:0000313" key="12">
    <source>
        <dbReference type="Proteomes" id="UP001627154"/>
    </source>
</evidence>
<keyword evidence="1" id="KW-0489">Methyltransferase</keyword>
<gene>
    <name evidence="11" type="ORF">TKK_007149</name>
</gene>
<dbReference type="PANTHER" id="PTHR46165:SF6">
    <property type="entry name" value="SET AND MYND DOMAIN-CONTAINING PROTEIN 4-LIKE PROTEIN"/>
    <property type="match status" value="1"/>
</dbReference>
<feature type="compositionally biased region" description="Basic and acidic residues" evidence="8">
    <location>
        <begin position="714"/>
        <end position="728"/>
    </location>
</feature>
<dbReference type="GO" id="GO:0008170">
    <property type="term" value="F:N-methyltransferase activity"/>
    <property type="evidence" value="ECO:0007669"/>
    <property type="project" value="UniProtKB-ARBA"/>
</dbReference>
<proteinExistence type="predicted"/>
<evidence type="ECO:0000256" key="5">
    <source>
        <dbReference type="ARBA" id="ARBA00022771"/>
    </source>
</evidence>
<comment type="caution">
    <text evidence="11">The sequence shown here is derived from an EMBL/GenBank/DDBJ whole genome shotgun (WGS) entry which is preliminary data.</text>
</comment>
<feature type="domain" description="MYND-type" evidence="10">
    <location>
        <begin position="254"/>
        <end position="293"/>
    </location>
</feature>
<evidence type="ECO:0000256" key="3">
    <source>
        <dbReference type="ARBA" id="ARBA00022691"/>
    </source>
</evidence>
<keyword evidence="2" id="KW-0808">Transferase</keyword>
<evidence type="ECO:0008006" key="13">
    <source>
        <dbReference type="Google" id="ProtNLM"/>
    </source>
</evidence>
<feature type="compositionally biased region" description="Low complexity" evidence="8">
    <location>
        <begin position="736"/>
        <end position="752"/>
    </location>
</feature>
<dbReference type="InterPro" id="IPR046341">
    <property type="entry name" value="SET_dom_sf"/>
</dbReference>
<dbReference type="EMBL" id="JBJJXI010000056">
    <property type="protein sequence ID" value="KAL3399271.1"/>
    <property type="molecule type" value="Genomic_DNA"/>
</dbReference>
<evidence type="ECO:0000259" key="10">
    <source>
        <dbReference type="PROSITE" id="PS50865"/>
    </source>
</evidence>
<dbReference type="PROSITE" id="PS50865">
    <property type="entry name" value="ZF_MYND_2"/>
    <property type="match status" value="1"/>
</dbReference>
<feature type="domain" description="SET" evidence="9">
    <location>
        <begin position="201"/>
        <end position="505"/>
    </location>
</feature>
<evidence type="ECO:0000259" key="9">
    <source>
        <dbReference type="PROSITE" id="PS50280"/>
    </source>
</evidence>
<dbReference type="InterPro" id="IPR002893">
    <property type="entry name" value="Znf_MYND"/>
</dbReference>
<evidence type="ECO:0000256" key="6">
    <source>
        <dbReference type="ARBA" id="ARBA00022833"/>
    </source>
</evidence>
<dbReference type="GO" id="GO:0008276">
    <property type="term" value="F:protein methyltransferase activity"/>
    <property type="evidence" value="ECO:0007669"/>
    <property type="project" value="UniProtKB-ARBA"/>
</dbReference>